<evidence type="ECO:0000256" key="5">
    <source>
        <dbReference type="ARBA" id="ARBA00022840"/>
    </source>
</evidence>
<keyword evidence="5" id="KW-0067">ATP-binding</keyword>
<gene>
    <name evidence="11" type="ORF">UFOPK2870_00069</name>
</gene>
<dbReference type="Pfam" id="PF13393">
    <property type="entry name" value="tRNA-synt_His"/>
    <property type="match status" value="1"/>
</dbReference>
<keyword evidence="4" id="KW-0547">Nucleotide-binding</keyword>
<accession>A0A6J6TYK8</accession>
<dbReference type="EMBL" id="CAEZZL010000001">
    <property type="protein sequence ID" value="CAB4751453.1"/>
    <property type="molecule type" value="Genomic_DNA"/>
</dbReference>
<evidence type="ECO:0000256" key="9">
    <source>
        <dbReference type="ARBA" id="ARBA00047639"/>
    </source>
</evidence>
<dbReference type="PROSITE" id="PS50862">
    <property type="entry name" value="AA_TRNA_LIGASE_II"/>
    <property type="match status" value="1"/>
</dbReference>
<organism evidence="11">
    <name type="scientific">freshwater metagenome</name>
    <dbReference type="NCBI Taxonomy" id="449393"/>
    <lineage>
        <taxon>unclassified sequences</taxon>
        <taxon>metagenomes</taxon>
        <taxon>ecological metagenomes</taxon>
    </lineage>
</organism>
<dbReference type="InterPro" id="IPR036621">
    <property type="entry name" value="Anticodon-bd_dom_sf"/>
</dbReference>
<dbReference type="PANTHER" id="PTHR43707">
    <property type="entry name" value="HISTIDYL-TRNA SYNTHETASE"/>
    <property type="match status" value="1"/>
</dbReference>
<dbReference type="InterPro" id="IPR004154">
    <property type="entry name" value="Anticodon-bd"/>
</dbReference>
<dbReference type="CDD" id="cd00859">
    <property type="entry name" value="HisRS_anticodon"/>
    <property type="match status" value="1"/>
</dbReference>
<protein>
    <recommendedName>
        <fullName evidence="2">histidine--tRNA ligase</fullName>
        <ecNumber evidence="2">6.1.1.21</ecNumber>
    </recommendedName>
    <alternativeName>
        <fullName evidence="8">Histidyl-tRNA synthetase</fullName>
    </alternativeName>
</protein>
<dbReference type="Gene3D" id="3.30.930.10">
    <property type="entry name" value="Bira Bifunctional Protein, Domain 2"/>
    <property type="match status" value="1"/>
</dbReference>
<dbReference type="Pfam" id="PF03129">
    <property type="entry name" value="HGTP_anticodon"/>
    <property type="match status" value="1"/>
</dbReference>
<dbReference type="GO" id="GO:0006427">
    <property type="term" value="P:histidyl-tRNA aminoacylation"/>
    <property type="evidence" value="ECO:0007669"/>
    <property type="project" value="InterPro"/>
</dbReference>
<evidence type="ECO:0000256" key="6">
    <source>
        <dbReference type="ARBA" id="ARBA00022917"/>
    </source>
</evidence>
<dbReference type="Gene3D" id="3.40.50.800">
    <property type="entry name" value="Anticodon-binding domain"/>
    <property type="match status" value="1"/>
</dbReference>
<dbReference type="SUPFAM" id="SSF55681">
    <property type="entry name" value="Class II aaRS and biotin synthetases"/>
    <property type="match status" value="1"/>
</dbReference>
<evidence type="ECO:0000313" key="11">
    <source>
        <dbReference type="EMBL" id="CAB4751453.1"/>
    </source>
</evidence>
<proteinExistence type="inferred from homology"/>
<comment type="similarity">
    <text evidence="1">Belongs to the class-II aminoacyl-tRNA synthetase family.</text>
</comment>
<dbReference type="PIRSF" id="PIRSF001549">
    <property type="entry name" value="His-tRNA_synth"/>
    <property type="match status" value="1"/>
</dbReference>
<evidence type="ECO:0000256" key="4">
    <source>
        <dbReference type="ARBA" id="ARBA00022741"/>
    </source>
</evidence>
<dbReference type="InterPro" id="IPR015807">
    <property type="entry name" value="His-tRNA-ligase"/>
</dbReference>
<evidence type="ECO:0000256" key="2">
    <source>
        <dbReference type="ARBA" id="ARBA00012815"/>
    </source>
</evidence>
<keyword evidence="3" id="KW-0436">Ligase</keyword>
<dbReference type="InterPro" id="IPR006195">
    <property type="entry name" value="aa-tRNA-synth_II"/>
</dbReference>
<evidence type="ECO:0000256" key="8">
    <source>
        <dbReference type="ARBA" id="ARBA00030619"/>
    </source>
</evidence>
<dbReference type="NCBIfam" id="TIGR00442">
    <property type="entry name" value="hisS"/>
    <property type="match status" value="1"/>
</dbReference>
<keyword evidence="6" id="KW-0648">Protein biosynthesis</keyword>
<dbReference type="HAMAP" id="MF_00127">
    <property type="entry name" value="His_tRNA_synth"/>
    <property type="match status" value="1"/>
</dbReference>
<sequence>MVQVFADGVEAAGYQNIIPPMFEDLGVFQRLGDATDVVTKEMYDFVDKGGRHIALRPEHTASVCRAFAQHRPTPPWKVWYSGPNFRYERPQAGRYRQFDQVGIEVLGVDDSQLDVEVISLGWDFYKSIGLSKVSLIINSLGDAGDRGRYVDALGAYFKTHSDTLSAEALATLERNPLRVLDSKRPQDAPAIATAPTIGAFLSTDAAAHFAAVCAGLDTLNIPYVVNERLVRGLDYYQRTTFEFVSGSLDSAQNAVGGGGRYDGLVEDLGGPATPGIGFALGVDRTLLACDAEECFSYGFPVLDVFVIDTTGGGHALSLTHQLRQSGYSADRAFEARSMKSQMKSADRSGAQVAVIIGESESEQSTCSVRNLSTSEQTTIPLIDLQSHLASILGPRQPRRHTP</sequence>
<evidence type="ECO:0000256" key="3">
    <source>
        <dbReference type="ARBA" id="ARBA00022598"/>
    </source>
</evidence>
<evidence type="ECO:0000256" key="7">
    <source>
        <dbReference type="ARBA" id="ARBA00023146"/>
    </source>
</evidence>
<dbReference type="GO" id="GO:0004821">
    <property type="term" value="F:histidine-tRNA ligase activity"/>
    <property type="evidence" value="ECO:0007669"/>
    <property type="project" value="UniProtKB-EC"/>
</dbReference>
<dbReference type="InterPro" id="IPR041715">
    <property type="entry name" value="HisRS-like_core"/>
</dbReference>
<reference evidence="11" key="1">
    <citation type="submission" date="2020-05" db="EMBL/GenBank/DDBJ databases">
        <authorList>
            <person name="Chiriac C."/>
            <person name="Salcher M."/>
            <person name="Ghai R."/>
            <person name="Kavagutti S V."/>
        </authorList>
    </citation>
    <scope>NUCLEOTIDE SEQUENCE</scope>
</reference>
<name>A0A6J6TYK8_9ZZZZ</name>
<dbReference type="InterPro" id="IPR004516">
    <property type="entry name" value="HisRS/HisZ"/>
</dbReference>
<evidence type="ECO:0000256" key="1">
    <source>
        <dbReference type="ARBA" id="ARBA00008226"/>
    </source>
</evidence>
<feature type="domain" description="Aminoacyl-transfer RNA synthetases class-II family profile" evidence="10">
    <location>
        <begin position="1"/>
        <end position="300"/>
    </location>
</feature>
<dbReference type="GO" id="GO:0005737">
    <property type="term" value="C:cytoplasm"/>
    <property type="evidence" value="ECO:0007669"/>
    <property type="project" value="InterPro"/>
</dbReference>
<keyword evidence="7" id="KW-0030">Aminoacyl-tRNA synthetase</keyword>
<dbReference type="GO" id="GO:0005524">
    <property type="term" value="F:ATP binding"/>
    <property type="evidence" value="ECO:0007669"/>
    <property type="project" value="UniProtKB-KW"/>
</dbReference>
<comment type="catalytic activity">
    <reaction evidence="9">
        <text>tRNA(His) + L-histidine + ATP = L-histidyl-tRNA(His) + AMP + diphosphate + H(+)</text>
        <dbReference type="Rhea" id="RHEA:17313"/>
        <dbReference type="Rhea" id="RHEA-COMP:9665"/>
        <dbReference type="Rhea" id="RHEA-COMP:9689"/>
        <dbReference type="ChEBI" id="CHEBI:15378"/>
        <dbReference type="ChEBI" id="CHEBI:30616"/>
        <dbReference type="ChEBI" id="CHEBI:33019"/>
        <dbReference type="ChEBI" id="CHEBI:57595"/>
        <dbReference type="ChEBI" id="CHEBI:78442"/>
        <dbReference type="ChEBI" id="CHEBI:78527"/>
        <dbReference type="ChEBI" id="CHEBI:456215"/>
        <dbReference type="EC" id="6.1.1.21"/>
    </reaction>
</comment>
<dbReference type="InterPro" id="IPR045864">
    <property type="entry name" value="aa-tRNA-synth_II/BPL/LPL"/>
</dbReference>
<dbReference type="InterPro" id="IPR033656">
    <property type="entry name" value="HisRS_anticodon"/>
</dbReference>
<dbReference type="EC" id="6.1.1.21" evidence="2"/>
<dbReference type="PANTHER" id="PTHR43707:SF1">
    <property type="entry name" value="HISTIDINE--TRNA LIGASE, MITOCHONDRIAL-RELATED"/>
    <property type="match status" value="1"/>
</dbReference>
<dbReference type="AlphaFoldDB" id="A0A6J6TYK8"/>
<dbReference type="CDD" id="cd00773">
    <property type="entry name" value="HisRS-like_core"/>
    <property type="match status" value="1"/>
</dbReference>
<evidence type="ECO:0000259" key="10">
    <source>
        <dbReference type="PROSITE" id="PS50862"/>
    </source>
</evidence>
<dbReference type="SUPFAM" id="SSF52954">
    <property type="entry name" value="Class II aaRS ABD-related"/>
    <property type="match status" value="1"/>
</dbReference>